<comment type="caution">
    <text evidence="1">The sequence shown here is derived from an EMBL/GenBank/DDBJ whole genome shotgun (WGS) entry which is preliminary data.</text>
</comment>
<gene>
    <name evidence="1" type="ORF">F2Q69_00026432</name>
</gene>
<reference evidence="1" key="1">
    <citation type="submission" date="2019-12" db="EMBL/GenBank/DDBJ databases">
        <title>Genome sequencing and annotation of Brassica cretica.</title>
        <authorList>
            <person name="Studholme D.J."/>
            <person name="Sarris P."/>
        </authorList>
    </citation>
    <scope>NUCLEOTIDE SEQUENCE</scope>
    <source>
        <strain evidence="1">PFS-109/04</strain>
        <tissue evidence="1">Leaf</tissue>
    </source>
</reference>
<proteinExistence type="predicted"/>
<sequence>MQAPKVFWWSLRTGDSVARHVTAEETRQGLEFDMEEAVRVYLDRLQWMHAPKVSWWSLRSGDSAAGQVTAEETRHGLEFDMEEAVKVYLMRASLVWMIVTSVFKVESCWTCSCSNQRMTQDGNIGDSGSVRVSGQHRHQVEAEVSMVIIKCMVVTEVIRLHGFEDMVVIGRASGLRSIEVEQVKLNMWMKPDELYSEYVRLKRSDLRRLQEMQKIALINHQGGDYYVGDEESVILEA</sequence>
<organism evidence="1 2">
    <name type="scientific">Brassica cretica</name>
    <name type="common">Mustard</name>
    <dbReference type="NCBI Taxonomy" id="69181"/>
    <lineage>
        <taxon>Eukaryota</taxon>
        <taxon>Viridiplantae</taxon>
        <taxon>Streptophyta</taxon>
        <taxon>Embryophyta</taxon>
        <taxon>Tracheophyta</taxon>
        <taxon>Spermatophyta</taxon>
        <taxon>Magnoliopsida</taxon>
        <taxon>eudicotyledons</taxon>
        <taxon>Gunneridae</taxon>
        <taxon>Pentapetalae</taxon>
        <taxon>rosids</taxon>
        <taxon>malvids</taxon>
        <taxon>Brassicales</taxon>
        <taxon>Brassicaceae</taxon>
        <taxon>Brassiceae</taxon>
        <taxon>Brassica</taxon>
    </lineage>
</organism>
<evidence type="ECO:0000313" key="2">
    <source>
        <dbReference type="Proteomes" id="UP000712600"/>
    </source>
</evidence>
<evidence type="ECO:0000313" key="1">
    <source>
        <dbReference type="EMBL" id="KAF3589825.1"/>
    </source>
</evidence>
<dbReference type="EMBL" id="QGKX02000088">
    <property type="protein sequence ID" value="KAF3589825.1"/>
    <property type="molecule type" value="Genomic_DNA"/>
</dbReference>
<accession>A0A8S9S8C3</accession>
<protein>
    <submittedName>
        <fullName evidence="1">Uncharacterized protein</fullName>
    </submittedName>
</protein>
<dbReference type="Proteomes" id="UP000712600">
    <property type="component" value="Unassembled WGS sequence"/>
</dbReference>
<dbReference type="AlphaFoldDB" id="A0A8S9S8C3"/>
<name>A0A8S9S8C3_BRACR</name>